<dbReference type="PANTHER" id="PTHR12558">
    <property type="entry name" value="CELL DIVISION CYCLE 16,23,27"/>
    <property type="match status" value="1"/>
</dbReference>
<evidence type="ECO:0000256" key="1">
    <source>
        <dbReference type="PROSITE-ProRule" id="PRU00339"/>
    </source>
</evidence>
<gene>
    <name evidence="2" type="ORF">T190607A01A_30023</name>
</gene>
<dbReference type="SUPFAM" id="SSF48452">
    <property type="entry name" value="TPR-like"/>
    <property type="match status" value="2"/>
</dbReference>
<dbReference type="EMBL" id="CAXIXY010000005">
    <property type="protein sequence ID" value="CAL2087781.1"/>
    <property type="molecule type" value="Genomic_DNA"/>
</dbReference>
<organism evidence="2 3">
    <name type="scientific">Tenacibaculum platacis</name>
    <dbReference type="NCBI Taxonomy" id="3137852"/>
    <lineage>
        <taxon>Bacteria</taxon>
        <taxon>Pseudomonadati</taxon>
        <taxon>Bacteroidota</taxon>
        <taxon>Flavobacteriia</taxon>
        <taxon>Flavobacteriales</taxon>
        <taxon>Flavobacteriaceae</taxon>
        <taxon>Tenacibaculum</taxon>
    </lineage>
</organism>
<dbReference type="Pfam" id="PF00515">
    <property type="entry name" value="TPR_1"/>
    <property type="match status" value="1"/>
</dbReference>
<evidence type="ECO:0000313" key="3">
    <source>
        <dbReference type="Proteomes" id="UP001497416"/>
    </source>
</evidence>
<reference evidence="2 3" key="1">
    <citation type="submission" date="2024-05" db="EMBL/GenBank/DDBJ databases">
        <authorList>
            <person name="Duchaud E."/>
        </authorList>
    </citation>
    <scope>NUCLEOTIDE SEQUENCE [LARGE SCALE GENOMIC DNA]</scope>
    <source>
        <strain evidence="2">Ena-SAMPLE-TAB-13-05-2024-13:56:06:370-140302</strain>
    </source>
</reference>
<evidence type="ECO:0000313" key="2">
    <source>
        <dbReference type="EMBL" id="CAL2087781.1"/>
    </source>
</evidence>
<dbReference type="Proteomes" id="UP001497416">
    <property type="component" value="Unassembled WGS sequence"/>
</dbReference>
<dbReference type="InterPro" id="IPR019734">
    <property type="entry name" value="TPR_rpt"/>
</dbReference>
<feature type="repeat" description="TPR" evidence="1">
    <location>
        <begin position="252"/>
        <end position="285"/>
    </location>
</feature>
<protein>
    <submittedName>
        <fullName evidence="2">Tetratricopeptide repeat protein</fullName>
    </submittedName>
</protein>
<dbReference type="Pfam" id="PF14559">
    <property type="entry name" value="TPR_19"/>
    <property type="match status" value="1"/>
</dbReference>
<dbReference type="Pfam" id="PF13181">
    <property type="entry name" value="TPR_8"/>
    <property type="match status" value="1"/>
</dbReference>
<dbReference type="InterPro" id="IPR011990">
    <property type="entry name" value="TPR-like_helical_dom_sf"/>
</dbReference>
<proteinExistence type="predicted"/>
<name>A0ABP1ER84_9FLAO</name>
<dbReference type="Gene3D" id="1.25.40.10">
    <property type="entry name" value="Tetratricopeptide repeat domain"/>
    <property type="match status" value="2"/>
</dbReference>
<dbReference type="RefSeq" id="WP_348712415.1">
    <property type="nucleotide sequence ID" value="NZ_CAXIXY010000005.1"/>
</dbReference>
<sequence length="416" mass="48729">MKRKIACVIFTFLSIYVTSQQQFKAIDNLIEKGRYQIALQELNKIESSFKSNYKIATIYDALDNHSKSVQYYRKAISFKDDYRTKFKLAKSLKKAKKFREALKVYQEIVNADSKNLLAKYDLSKLYLQLKQPKKTKKLLKELIAEDSKNANYHYQLGIANALLGKKFKKIDNFLDAYRLDNQHFNAIEKLAKGFTKLKDKDSSAIFIEKGLELNPNHLDLNKLKINSLYIKKGYNESIVYLNHIDSLSPGEHYTHKMLGKSYYKLRNYPKALEHFNKATKINAQDFTAYVYKGKIHLERNEIKEAMFSYGMATFVGKEARDEAHLGLAKVYMEMKLPKRAIDEFKLAVAENHKNIKASYLLAKTSDDYYKDKKIGYKLYQKYLERFEGRSTETDEFVKSRIKEIKKQHFLKGEILE</sequence>
<keyword evidence="3" id="KW-1185">Reference proteome</keyword>
<keyword evidence="1" id="KW-0802">TPR repeat</keyword>
<dbReference type="PROSITE" id="PS50005">
    <property type="entry name" value="TPR"/>
    <property type="match status" value="1"/>
</dbReference>
<dbReference type="SMART" id="SM00028">
    <property type="entry name" value="TPR"/>
    <property type="match status" value="8"/>
</dbReference>
<accession>A0ABP1ER84</accession>
<comment type="caution">
    <text evidence="2">The sequence shown here is derived from an EMBL/GenBank/DDBJ whole genome shotgun (WGS) entry which is preliminary data.</text>
</comment>
<dbReference type="PANTHER" id="PTHR12558:SF13">
    <property type="entry name" value="CELL DIVISION CYCLE PROTEIN 27 HOMOLOG"/>
    <property type="match status" value="1"/>
</dbReference>